<gene>
    <name evidence="4" type="ORF">GCM10010406_45360</name>
</gene>
<evidence type="ECO:0000259" key="3">
    <source>
        <dbReference type="PROSITE" id="PS51841"/>
    </source>
</evidence>
<evidence type="ECO:0000256" key="1">
    <source>
        <dbReference type="SAM" id="MobiDB-lite"/>
    </source>
</evidence>
<dbReference type="Proteomes" id="UP001501358">
    <property type="component" value="Unassembled WGS sequence"/>
</dbReference>
<feature type="domain" description="LTD" evidence="3">
    <location>
        <begin position="77"/>
        <end position="196"/>
    </location>
</feature>
<dbReference type="Pfam" id="PF00932">
    <property type="entry name" value="LTD"/>
    <property type="match status" value="1"/>
</dbReference>
<dbReference type="Gene3D" id="2.60.40.1260">
    <property type="entry name" value="Lamin Tail domain"/>
    <property type="match status" value="1"/>
</dbReference>
<name>A0ABP5ZSI9_9ACTN</name>
<sequence length="204" mass="24276">MSRTRRLAAAALATGALLGAAALPASASDGGRDRDHRHEHRHDRDRDRHDRDRDRHDRDRDRDWDWDDRDRDRDRDDRNRDRRRGHGLVLRAVQYDSPGPDLRTDRSLNGEWVLVKNTSRERVRLGGYTLDWDGRSYRFGRMTLRGGEEVKVHTGHGRDNRDHVYQDRDRHQFDNRSGRITLRDDDRFVDRCSWDRWDDGRVSC</sequence>
<evidence type="ECO:0000256" key="2">
    <source>
        <dbReference type="SAM" id="SignalP"/>
    </source>
</evidence>
<dbReference type="SUPFAM" id="SSF74853">
    <property type="entry name" value="Lamin A/C globular tail domain"/>
    <property type="match status" value="1"/>
</dbReference>
<feature type="region of interest" description="Disordered" evidence="1">
    <location>
        <begin position="24"/>
        <end position="61"/>
    </location>
</feature>
<evidence type="ECO:0000313" key="5">
    <source>
        <dbReference type="Proteomes" id="UP001501358"/>
    </source>
</evidence>
<feature type="chain" id="PRO_5045824600" description="LTD domain-containing protein" evidence="2">
    <location>
        <begin position="28"/>
        <end position="204"/>
    </location>
</feature>
<keyword evidence="2" id="KW-0732">Signal</keyword>
<accession>A0ABP5ZSI9</accession>
<keyword evidence="5" id="KW-1185">Reference proteome</keyword>
<evidence type="ECO:0000313" key="4">
    <source>
        <dbReference type="EMBL" id="GAA2503728.1"/>
    </source>
</evidence>
<comment type="caution">
    <text evidence="4">The sequence shown here is derived from an EMBL/GenBank/DDBJ whole genome shotgun (WGS) entry which is preliminary data.</text>
</comment>
<dbReference type="InterPro" id="IPR001322">
    <property type="entry name" value="Lamin_tail_dom"/>
</dbReference>
<reference evidence="5" key="1">
    <citation type="journal article" date="2019" name="Int. J. Syst. Evol. Microbiol.">
        <title>The Global Catalogue of Microorganisms (GCM) 10K type strain sequencing project: providing services to taxonomists for standard genome sequencing and annotation.</title>
        <authorList>
            <consortium name="The Broad Institute Genomics Platform"/>
            <consortium name="The Broad Institute Genome Sequencing Center for Infectious Disease"/>
            <person name="Wu L."/>
            <person name="Ma J."/>
        </authorList>
    </citation>
    <scope>NUCLEOTIDE SEQUENCE [LARGE SCALE GENOMIC DNA]</scope>
    <source>
        <strain evidence="5">JCM 6307</strain>
    </source>
</reference>
<proteinExistence type="predicted"/>
<dbReference type="PROSITE" id="PS51841">
    <property type="entry name" value="LTD"/>
    <property type="match status" value="1"/>
</dbReference>
<feature type="signal peptide" evidence="2">
    <location>
        <begin position="1"/>
        <end position="27"/>
    </location>
</feature>
<dbReference type="InterPro" id="IPR036415">
    <property type="entry name" value="Lamin_tail_dom_sf"/>
</dbReference>
<protein>
    <recommendedName>
        <fullName evidence="3">LTD domain-containing protein</fullName>
    </recommendedName>
</protein>
<organism evidence="4 5">
    <name type="scientific">Streptomyces thermolineatus</name>
    <dbReference type="NCBI Taxonomy" id="44033"/>
    <lineage>
        <taxon>Bacteria</taxon>
        <taxon>Bacillati</taxon>
        <taxon>Actinomycetota</taxon>
        <taxon>Actinomycetes</taxon>
        <taxon>Kitasatosporales</taxon>
        <taxon>Streptomycetaceae</taxon>
        <taxon>Streptomyces</taxon>
    </lineage>
</organism>
<feature type="compositionally biased region" description="Basic and acidic residues" evidence="1">
    <location>
        <begin position="30"/>
        <end position="61"/>
    </location>
</feature>
<dbReference type="RefSeq" id="WP_344385107.1">
    <property type="nucleotide sequence ID" value="NZ_BAAATA010000034.1"/>
</dbReference>
<dbReference type="EMBL" id="BAAATA010000034">
    <property type="protein sequence ID" value="GAA2503728.1"/>
    <property type="molecule type" value="Genomic_DNA"/>
</dbReference>